<keyword evidence="2" id="KW-0489">Methyltransferase</keyword>
<dbReference type="EMBL" id="JACIFP010000001">
    <property type="protein sequence ID" value="MBB4137293.1"/>
    <property type="molecule type" value="Genomic_DNA"/>
</dbReference>
<dbReference type="Proteomes" id="UP000551501">
    <property type="component" value="Unassembled WGS sequence"/>
</dbReference>
<reference evidence="2 3" key="1">
    <citation type="submission" date="2020-08" db="EMBL/GenBank/DDBJ databases">
        <title>Sequencing the genomes of 1000 actinobacteria strains.</title>
        <authorList>
            <person name="Klenk H.-P."/>
        </authorList>
    </citation>
    <scope>NUCLEOTIDE SEQUENCE [LARGE SCALE GENOMIC DNA]</scope>
    <source>
        <strain evidence="2 3">DSM 45298</strain>
    </source>
</reference>
<name>A0A840F466_9ACTN</name>
<keyword evidence="1" id="KW-0472">Membrane</keyword>
<dbReference type="GO" id="GO:0008168">
    <property type="term" value="F:methyltransferase activity"/>
    <property type="evidence" value="ECO:0007669"/>
    <property type="project" value="UniProtKB-KW"/>
</dbReference>
<dbReference type="Pfam" id="PF10823">
    <property type="entry name" value="DUF2568"/>
    <property type="match status" value="1"/>
</dbReference>
<organism evidence="2 3">
    <name type="scientific">Gordonia humi</name>
    <dbReference type="NCBI Taxonomy" id="686429"/>
    <lineage>
        <taxon>Bacteria</taxon>
        <taxon>Bacillati</taxon>
        <taxon>Actinomycetota</taxon>
        <taxon>Actinomycetes</taxon>
        <taxon>Mycobacteriales</taxon>
        <taxon>Gordoniaceae</taxon>
        <taxon>Gordonia</taxon>
    </lineage>
</organism>
<feature type="transmembrane region" description="Helical" evidence="1">
    <location>
        <begin position="35"/>
        <end position="55"/>
    </location>
</feature>
<keyword evidence="2" id="KW-0808">Transferase</keyword>
<keyword evidence="3" id="KW-1185">Reference proteome</keyword>
<dbReference type="InterPro" id="IPR021214">
    <property type="entry name" value="DUF2568"/>
</dbReference>
<evidence type="ECO:0000313" key="3">
    <source>
        <dbReference type="Proteomes" id="UP000551501"/>
    </source>
</evidence>
<sequence>MTVYLWGLATLVFVSELLMLAVLGGATWQIAGRGVIGLVAAAAAVVIAVALWAWFASPQAVVDSAVAKALVKIGLYSLAAGLLAVAGARPGLVWGFAVFSLIVNLAALAPPYRDFQE</sequence>
<feature type="transmembrane region" description="Helical" evidence="1">
    <location>
        <begin position="6"/>
        <end position="28"/>
    </location>
</feature>
<feature type="transmembrane region" description="Helical" evidence="1">
    <location>
        <begin position="67"/>
        <end position="85"/>
    </location>
</feature>
<dbReference type="AlphaFoldDB" id="A0A840F466"/>
<keyword evidence="1" id="KW-0812">Transmembrane</keyword>
<gene>
    <name evidence="2" type="ORF">BKA16_003845</name>
</gene>
<dbReference type="RefSeq" id="WP_343067518.1">
    <property type="nucleotide sequence ID" value="NZ_BAABHL010000126.1"/>
</dbReference>
<feature type="transmembrane region" description="Helical" evidence="1">
    <location>
        <begin position="92"/>
        <end position="112"/>
    </location>
</feature>
<evidence type="ECO:0000256" key="1">
    <source>
        <dbReference type="SAM" id="Phobius"/>
    </source>
</evidence>
<accession>A0A840F466</accession>
<comment type="caution">
    <text evidence="2">The sequence shown here is derived from an EMBL/GenBank/DDBJ whole genome shotgun (WGS) entry which is preliminary data.</text>
</comment>
<proteinExistence type="predicted"/>
<dbReference type="GO" id="GO:0032259">
    <property type="term" value="P:methylation"/>
    <property type="evidence" value="ECO:0007669"/>
    <property type="project" value="UniProtKB-KW"/>
</dbReference>
<evidence type="ECO:0000313" key="2">
    <source>
        <dbReference type="EMBL" id="MBB4137293.1"/>
    </source>
</evidence>
<protein>
    <submittedName>
        <fullName evidence="2">Protein-S-isoprenylcysteine O-methyltransferase Ste14</fullName>
    </submittedName>
</protein>
<keyword evidence="1" id="KW-1133">Transmembrane helix</keyword>